<dbReference type="Proteomes" id="UP001279734">
    <property type="component" value="Unassembled WGS sequence"/>
</dbReference>
<accession>A0AAD3S5M5</accession>
<keyword evidence="3" id="KW-1185">Reference proteome</keyword>
<gene>
    <name evidence="2" type="ORF">Nepgr_006693</name>
</gene>
<protein>
    <submittedName>
        <fullName evidence="2">Uncharacterized protein</fullName>
    </submittedName>
</protein>
<feature type="compositionally biased region" description="Polar residues" evidence="1">
    <location>
        <begin position="31"/>
        <end position="52"/>
    </location>
</feature>
<comment type="caution">
    <text evidence="2">The sequence shown here is derived from an EMBL/GenBank/DDBJ whole genome shotgun (WGS) entry which is preliminary data.</text>
</comment>
<reference evidence="2" key="1">
    <citation type="submission" date="2023-05" db="EMBL/GenBank/DDBJ databases">
        <title>Nepenthes gracilis genome sequencing.</title>
        <authorList>
            <person name="Fukushima K."/>
        </authorList>
    </citation>
    <scope>NUCLEOTIDE SEQUENCE</scope>
    <source>
        <strain evidence="2">SING2019-196</strain>
    </source>
</reference>
<feature type="compositionally biased region" description="Basic and acidic residues" evidence="1">
    <location>
        <begin position="1"/>
        <end position="10"/>
    </location>
</feature>
<evidence type="ECO:0000313" key="2">
    <source>
        <dbReference type="EMBL" id="GMH04853.1"/>
    </source>
</evidence>
<proteinExistence type="predicted"/>
<dbReference type="EMBL" id="BSYO01000005">
    <property type="protein sequence ID" value="GMH04853.1"/>
    <property type="molecule type" value="Genomic_DNA"/>
</dbReference>
<sequence length="156" mass="17281">MWSAERESREGVPLPAPSTPGARPSGLANYTFKQLKTRSSQLRPATRNSRQAAFSAFKHHQPTPSTTDRNQRPGASTTESAKSSIAALRLPAIGIMQLHATQPISAQQQANQQKKGIKKYQHMLQLTVTQQLQQHKTTAHFKSNVNSCISNYPHQN</sequence>
<evidence type="ECO:0000313" key="3">
    <source>
        <dbReference type="Proteomes" id="UP001279734"/>
    </source>
</evidence>
<organism evidence="2 3">
    <name type="scientific">Nepenthes gracilis</name>
    <name type="common">Slender pitcher plant</name>
    <dbReference type="NCBI Taxonomy" id="150966"/>
    <lineage>
        <taxon>Eukaryota</taxon>
        <taxon>Viridiplantae</taxon>
        <taxon>Streptophyta</taxon>
        <taxon>Embryophyta</taxon>
        <taxon>Tracheophyta</taxon>
        <taxon>Spermatophyta</taxon>
        <taxon>Magnoliopsida</taxon>
        <taxon>eudicotyledons</taxon>
        <taxon>Gunneridae</taxon>
        <taxon>Pentapetalae</taxon>
        <taxon>Caryophyllales</taxon>
        <taxon>Nepenthaceae</taxon>
        <taxon>Nepenthes</taxon>
    </lineage>
</organism>
<evidence type="ECO:0000256" key="1">
    <source>
        <dbReference type="SAM" id="MobiDB-lite"/>
    </source>
</evidence>
<feature type="compositionally biased region" description="Polar residues" evidence="1">
    <location>
        <begin position="62"/>
        <end position="83"/>
    </location>
</feature>
<dbReference type="AlphaFoldDB" id="A0AAD3S5M5"/>
<feature type="region of interest" description="Disordered" evidence="1">
    <location>
        <begin position="1"/>
        <end position="83"/>
    </location>
</feature>
<name>A0AAD3S5M5_NEPGR</name>